<evidence type="ECO:0000256" key="4">
    <source>
        <dbReference type="ARBA" id="ARBA00022692"/>
    </source>
</evidence>
<dbReference type="AlphaFoldDB" id="A0A1C0AA17"/>
<keyword evidence="5 7" id="KW-1133">Transmembrane helix</keyword>
<keyword evidence="6 7" id="KW-0472">Membrane</keyword>
<dbReference type="RefSeq" id="WP_068716706.1">
    <property type="nucleotide sequence ID" value="NZ_LWDV01000008.1"/>
</dbReference>
<dbReference type="PANTHER" id="PTHR33778:SF1">
    <property type="entry name" value="MAGNESIUM TRANSPORTER YHID-RELATED"/>
    <property type="match status" value="1"/>
</dbReference>
<evidence type="ECO:0000256" key="2">
    <source>
        <dbReference type="ARBA" id="ARBA00009298"/>
    </source>
</evidence>
<feature type="domain" description="ACT" evidence="8">
    <location>
        <begin position="149"/>
        <end position="224"/>
    </location>
</feature>
<dbReference type="InterPro" id="IPR045865">
    <property type="entry name" value="ACT-like_dom_sf"/>
</dbReference>
<accession>A0A1C0AA17</accession>
<dbReference type="GO" id="GO:0032259">
    <property type="term" value="P:methylation"/>
    <property type="evidence" value="ECO:0007669"/>
    <property type="project" value="UniProtKB-KW"/>
</dbReference>
<keyword evidence="3" id="KW-1003">Cell membrane</keyword>
<reference evidence="10" key="1">
    <citation type="submission" date="2016-07" db="EMBL/GenBank/DDBJ databases">
        <authorList>
            <person name="Florea S."/>
            <person name="Webb J.S."/>
            <person name="Jaromczyk J."/>
            <person name="Schardl C.L."/>
        </authorList>
    </citation>
    <scope>NUCLEOTIDE SEQUENCE [LARGE SCALE GENOMIC DNA]</scope>
    <source>
        <strain evidence="10">Z6</strain>
    </source>
</reference>
<dbReference type="GO" id="GO:0005886">
    <property type="term" value="C:plasma membrane"/>
    <property type="evidence" value="ECO:0007669"/>
    <property type="project" value="UniProtKB-SubCell"/>
</dbReference>
<evidence type="ECO:0000259" key="8">
    <source>
        <dbReference type="PROSITE" id="PS51671"/>
    </source>
</evidence>
<keyword evidence="9" id="KW-0489">Methyltransferase</keyword>
<gene>
    <name evidence="9" type="ORF">U472_06515</name>
</gene>
<evidence type="ECO:0000313" key="10">
    <source>
        <dbReference type="Proteomes" id="UP000093514"/>
    </source>
</evidence>
<dbReference type="GO" id="GO:0008168">
    <property type="term" value="F:methyltransferase activity"/>
    <property type="evidence" value="ECO:0007669"/>
    <property type="project" value="UniProtKB-KW"/>
</dbReference>
<keyword evidence="4 7" id="KW-0812">Transmembrane</keyword>
<feature type="transmembrane region" description="Helical" evidence="7">
    <location>
        <begin position="37"/>
        <end position="57"/>
    </location>
</feature>
<reference evidence="9 10" key="2">
    <citation type="submission" date="2016-08" db="EMBL/GenBank/DDBJ databases">
        <title>Orenia metallireducens sp. nov. strain Z6, a Novel Metal-reducing Firmicute from the Deep Subsurface.</title>
        <authorList>
            <person name="Maxim B.I."/>
            <person name="Kenneth K."/>
            <person name="Flynn T.M."/>
            <person name="Oloughlin E.J."/>
            <person name="Locke R.A."/>
            <person name="Weber J.R."/>
            <person name="Egan S.M."/>
            <person name="Mackie R.I."/>
            <person name="Cann I.K."/>
        </authorList>
    </citation>
    <scope>NUCLEOTIDE SEQUENCE [LARGE SCALE GENOMIC DNA]</scope>
    <source>
        <strain evidence="9 10">Z6</strain>
    </source>
</reference>
<dbReference type="PANTHER" id="PTHR33778">
    <property type="entry name" value="PROTEIN MGTC"/>
    <property type="match status" value="1"/>
</dbReference>
<feature type="transmembrane region" description="Helical" evidence="7">
    <location>
        <begin position="100"/>
        <end position="133"/>
    </location>
</feature>
<dbReference type="OrthoDB" id="9811198at2"/>
<evidence type="ECO:0000256" key="1">
    <source>
        <dbReference type="ARBA" id="ARBA00004651"/>
    </source>
</evidence>
<organism evidence="9 10">
    <name type="scientific">Orenia metallireducens</name>
    <dbReference type="NCBI Taxonomy" id="1413210"/>
    <lineage>
        <taxon>Bacteria</taxon>
        <taxon>Bacillati</taxon>
        <taxon>Bacillota</taxon>
        <taxon>Clostridia</taxon>
        <taxon>Halanaerobiales</taxon>
        <taxon>Halobacteroidaceae</taxon>
        <taxon>Orenia</taxon>
    </lineage>
</organism>
<name>A0A1C0AA17_9FIRM</name>
<protein>
    <submittedName>
        <fullName evidence="9">Methyltransferase</fullName>
    </submittedName>
</protein>
<dbReference type="Proteomes" id="UP000093514">
    <property type="component" value="Unassembled WGS sequence"/>
</dbReference>
<dbReference type="EMBL" id="LWDV01000008">
    <property type="protein sequence ID" value="OCL27130.1"/>
    <property type="molecule type" value="Genomic_DNA"/>
</dbReference>
<proteinExistence type="inferred from homology"/>
<evidence type="ECO:0000313" key="9">
    <source>
        <dbReference type="EMBL" id="OCL27130.1"/>
    </source>
</evidence>
<keyword evidence="9" id="KW-0808">Transferase</keyword>
<comment type="caution">
    <text evidence="9">The sequence shown here is derived from an EMBL/GenBank/DDBJ whole genome shotgun (WGS) entry which is preliminary data.</text>
</comment>
<evidence type="ECO:0000256" key="3">
    <source>
        <dbReference type="ARBA" id="ARBA00022475"/>
    </source>
</evidence>
<feature type="transmembrane region" description="Helical" evidence="7">
    <location>
        <begin position="69"/>
        <end position="88"/>
    </location>
</feature>
<sequence>MSEREIILRLVLSCILGGAIGFERERNARPAGFRTNILVSIGSTLMMIVSLKVPMLYEATRSDPGDPGRIAAQVISGIGFLGAGTIIREGFSVKGLTTSAGLWAVAGIGLALGAGFYLSAFTATFLAILTLTLLSKVEKNISNVHRKYLIRVKAFDQPGPLGKIGSVLGENNIIIRDISIEHCYNEPNLYINFRVKKPKQIEVNYLFVLLTEIVGIIEVQIKELD</sequence>
<comment type="similarity">
    <text evidence="2">Belongs to the MgtC/SapB family.</text>
</comment>
<dbReference type="SUPFAM" id="SSF55021">
    <property type="entry name" value="ACT-like"/>
    <property type="match status" value="1"/>
</dbReference>
<dbReference type="PRINTS" id="PR01837">
    <property type="entry name" value="MGTCSAPBPROT"/>
</dbReference>
<comment type="subcellular location">
    <subcellularLocation>
        <location evidence="1">Cell membrane</location>
        <topology evidence="1">Multi-pass membrane protein</topology>
    </subcellularLocation>
</comment>
<evidence type="ECO:0000256" key="6">
    <source>
        <dbReference type="ARBA" id="ARBA00023136"/>
    </source>
</evidence>
<dbReference type="PROSITE" id="PS51671">
    <property type="entry name" value="ACT"/>
    <property type="match status" value="1"/>
</dbReference>
<keyword evidence="10" id="KW-1185">Reference proteome</keyword>
<dbReference type="InterPro" id="IPR002912">
    <property type="entry name" value="ACT_dom"/>
</dbReference>
<dbReference type="Pfam" id="PF02308">
    <property type="entry name" value="MgtC"/>
    <property type="match status" value="1"/>
</dbReference>
<evidence type="ECO:0000256" key="5">
    <source>
        <dbReference type="ARBA" id="ARBA00022989"/>
    </source>
</evidence>
<evidence type="ECO:0000256" key="7">
    <source>
        <dbReference type="SAM" id="Phobius"/>
    </source>
</evidence>
<dbReference type="InterPro" id="IPR049177">
    <property type="entry name" value="MgtC_SapB_SrpB_YhiD_N"/>
</dbReference>
<dbReference type="InterPro" id="IPR003416">
    <property type="entry name" value="MgtC/SapB/SrpB/YhiD_fam"/>
</dbReference>